<dbReference type="InterPro" id="IPR017938">
    <property type="entry name" value="Riboflavin_synthase-like_b-brl"/>
</dbReference>
<evidence type="ECO:0000259" key="12">
    <source>
        <dbReference type="PROSITE" id="PS51177"/>
    </source>
</evidence>
<dbReference type="FunFam" id="2.40.30.20:FF:000003">
    <property type="entry name" value="Riboflavin synthase, alpha subunit"/>
    <property type="match status" value="1"/>
</dbReference>
<name>A0A0R2R883_9BACT</name>
<feature type="repeat" description="Lumazine-binding" evidence="11">
    <location>
        <begin position="97"/>
        <end position="193"/>
    </location>
</feature>
<gene>
    <name evidence="13" type="ORF">ABR82_07295</name>
</gene>
<proteinExistence type="predicted"/>
<dbReference type="NCBIfam" id="NF006767">
    <property type="entry name" value="PRK09289.1"/>
    <property type="match status" value="1"/>
</dbReference>
<sequence>MFTGIVEEAGVVQAVTRRGKGWSLEVEVGSIVLGVKIGDSVAVNGCCLTVTEVKGKRLIFDLLDETKEKTNLQSAHVGTRVNLESSLRADGKVGGHFVTGHIDGTASVLKWARSGEDWELEAEVPEGMERYVVPKGCVAIDGISLTIGRVEGRRFNVWIIPHTYEVTTLRDRKAGDQVNLECDLLAKYVEKMSGAKK</sequence>
<keyword evidence="9" id="KW-0677">Repeat</keyword>
<dbReference type="NCBIfam" id="TIGR00187">
    <property type="entry name" value="ribE"/>
    <property type="match status" value="1"/>
</dbReference>
<evidence type="ECO:0000256" key="6">
    <source>
        <dbReference type="ARBA" id="ARBA00013950"/>
    </source>
</evidence>
<reference evidence="13 14" key="1">
    <citation type="submission" date="2015-10" db="EMBL/GenBank/DDBJ databases">
        <title>Metagenome-Assembled Genomes uncover a global brackish microbiome.</title>
        <authorList>
            <person name="Hugerth L.W."/>
            <person name="Larsson J."/>
            <person name="Alneberg J."/>
            <person name="Lindh M.V."/>
            <person name="Legrand C."/>
            <person name="Pinhassi J."/>
            <person name="Andersson A.F."/>
        </authorList>
    </citation>
    <scope>NUCLEOTIDE SEQUENCE [LARGE SCALE GENOMIC DNA]</scope>
    <source>
        <strain evidence="13">BACL18 MAG-120507-bin52</strain>
    </source>
</reference>
<comment type="caution">
    <text evidence="13">The sequence shown here is derived from an EMBL/GenBank/DDBJ whole genome shotgun (WGS) entry which is preliminary data.</text>
</comment>
<dbReference type="NCBIfam" id="NF009566">
    <property type="entry name" value="PRK13020.1"/>
    <property type="match status" value="1"/>
</dbReference>
<evidence type="ECO:0000256" key="5">
    <source>
        <dbReference type="ARBA" id="ARBA00012827"/>
    </source>
</evidence>
<organism evidence="13 14">
    <name type="scientific">Verrucomicrobia subdivision 6 bacterium BACL9 MAG-120507-bin52</name>
    <dbReference type="NCBI Taxonomy" id="1655590"/>
    <lineage>
        <taxon>Bacteria</taxon>
        <taxon>Pseudomonadati</taxon>
        <taxon>Verrucomicrobiota</taxon>
        <taxon>Verrucomicrobiia</taxon>
        <taxon>Verrucomicrobiales</taxon>
        <taxon>Verrucomicrobia subdivision 6</taxon>
    </lineage>
</organism>
<evidence type="ECO:0000313" key="13">
    <source>
        <dbReference type="EMBL" id="KRO58841.1"/>
    </source>
</evidence>
<evidence type="ECO:0000256" key="2">
    <source>
        <dbReference type="ARBA" id="ARBA00002803"/>
    </source>
</evidence>
<dbReference type="EMBL" id="LIBO01000408">
    <property type="protein sequence ID" value="KRO58841.1"/>
    <property type="molecule type" value="Genomic_DNA"/>
</dbReference>
<evidence type="ECO:0000256" key="1">
    <source>
        <dbReference type="ARBA" id="ARBA00000968"/>
    </source>
</evidence>
<feature type="repeat" description="Lumazine-binding" evidence="11">
    <location>
        <begin position="1"/>
        <end position="96"/>
    </location>
</feature>
<feature type="domain" description="Lumazine-binding" evidence="12">
    <location>
        <begin position="97"/>
        <end position="193"/>
    </location>
</feature>
<feature type="domain" description="Lumazine-binding" evidence="12">
    <location>
        <begin position="1"/>
        <end position="96"/>
    </location>
</feature>
<dbReference type="GO" id="GO:0009231">
    <property type="term" value="P:riboflavin biosynthetic process"/>
    <property type="evidence" value="ECO:0007669"/>
    <property type="project" value="UniProtKB-KW"/>
</dbReference>
<evidence type="ECO:0000313" key="14">
    <source>
        <dbReference type="Proteomes" id="UP000051269"/>
    </source>
</evidence>
<evidence type="ECO:0000256" key="8">
    <source>
        <dbReference type="ARBA" id="ARBA00022679"/>
    </source>
</evidence>
<evidence type="ECO:0000256" key="9">
    <source>
        <dbReference type="ARBA" id="ARBA00022737"/>
    </source>
</evidence>
<evidence type="ECO:0000256" key="11">
    <source>
        <dbReference type="PROSITE-ProRule" id="PRU00524"/>
    </source>
</evidence>
<comment type="pathway">
    <text evidence="3">Cofactor biosynthesis; riboflavin biosynthesis; riboflavin from 2-hydroxy-3-oxobutyl phosphate and 5-amino-6-(D-ribitylamino)uracil: step 2/2.</text>
</comment>
<dbReference type="Pfam" id="PF00677">
    <property type="entry name" value="Lum_binding"/>
    <property type="match status" value="2"/>
</dbReference>
<dbReference type="InterPro" id="IPR001783">
    <property type="entry name" value="Lumazine-bd"/>
</dbReference>
<dbReference type="InterPro" id="IPR023366">
    <property type="entry name" value="ATP_synth_asu-like_sf"/>
</dbReference>
<dbReference type="PANTHER" id="PTHR21098">
    <property type="entry name" value="RIBOFLAVIN SYNTHASE ALPHA CHAIN"/>
    <property type="match status" value="1"/>
</dbReference>
<comment type="function">
    <text evidence="2">Catalyzes the dismutation of two molecules of 6,7-dimethyl-8-ribityllumazine, resulting in the formation of riboflavin and 5-amino-6-(D-ribitylamino)uracil.</text>
</comment>
<comment type="catalytic activity">
    <reaction evidence="1">
        <text>2 6,7-dimethyl-8-(1-D-ribityl)lumazine + H(+) = 5-amino-6-(D-ribitylamino)uracil + riboflavin</text>
        <dbReference type="Rhea" id="RHEA:20772"/>
        <dbReference type="ChEBI" id="CHEBI:15378"/>
        <dbReference type="ChEBI" id="CHEBI:15934"/>
        <dbReference type="ChEBI" id="CHEBI:57986"/>
        <dbReference type="ChEBI" id="CHEBI:58201"/>
        <dbReference type="EC" id="2.5.1.9"/>
    </reaction>
</comment>
<comment type="subunit">
    <text evidence="4">Homotrimer.</text>
</comment>
<dbReference type="AlphaFoldDB" id="A0A0R2R883"/>
<dbReference type="Gene3D" id="2.40.30.20">
    <property type="match status" value="2"/>
</dbReference>
<keyword evidence="7" id="KW-0686">Riboflavin biosynthesis</keyword>
<dbReference type="EC" id="2.5.1.9" evidence="5 10"/>
<evidence type="ECO:0000256" key="4">
    <source>
        <dbReference type="ARBA" id="ARBA00011233"/>
    </source>
</evidence>
<dbReference type="SUPFAM" id="SSF63380">
    <property type="entry name" value="Riboflavin synthase domain-like"/>
    <property type="match status" value="2"/>
</dbReference>
<dbReference type="Proteomes" id="UP000051269">
    <property type="component" value="Unassembled WGS sequence"/>
</dbReference>
<keyword evidence="8" id="KW-0808">Transferase</keyword>
<protein>
    <recommendedName>
        <fullName evidence="6 10">Riboflavin synthase</fullName>
        <ecNumber evidence="5 10">2.5.1.9</ecNumber>
    </recommendedName>
</protein>
<evidence type="ECO:0000256" key="7">
    <source>
        <dbReference type="ARBA" id="ARBA00022619"/>
    </source>
</evidence>
<dbReference type="PIRSF" id="PIRSF000498">
    <property type="entry name" value="Riboflavin_syn_A"/>
    <property type="match status" value="1"/>
</dbReference>
<dbReference type="InterPro" id="IPR026017">
    <property type="entry name" value="Lumazine-bd_dom"/>
</dbReference>
<dbReference type="PANTHER" id="PTHR21098:SF0">
    <property type="entry name" value="RIBOFLAVIN SYNTHASE"/>
    <property type="match status" value="1"/>
</dbReference>
<evidence type="ECO:0000256" key="3">
    <source>
        <dbReference type="ARBA" id="ARBA00004887"/>
    </source>
</evidence>
<dbReference type="FunFam" id="2.40.30.20:FF:000004">
    <property type="entry name" value="Riboflavin synthase, alpha subunit"/>
    <property type="match status" value="1"/>
</dbReference>
<accession>A0A0R2R883</accession>
<evidence type="ECO:0000256" key="10">
    <source>
        <dbReference type="NCBIfam" id="TIGR00187"/>
    </source>
</evidence>
<dbReference type="CDD" id="cd00402">
    <property type="entry name" value="Riboflavin_synthase_like"/>
    <property type="match status" value="1"/>
</dbReference>
<dbReference type="GO" id="GO:0004746">
    <property type="term" value="F:riboflavin synthase activity"/>
    <property type="evidence" value="ECO:0007669"/>
    <property type="project" value="UniProtKB-UniRule"/>
</dbReference>
<dbReference type="PROSITE" id="PS51177">
    <property type="entry name" value="LUMAZINE_BIND"/>
    <property type="match status" value="2"/>
</dbReference>